<dbReference type="PANTHER" id="PTHR43798">
    <property type="entry name" value="MONOACYLGLYCEROL LIPASE"/>
    <property type="match status" value="1"/>
</dbReference>
<reference evidence="3 4" key="1">
    <citation type="submission" date="2019-06" db="EMBL/GenBank/DDBJ databases">
        <title>Sequencing the genomes of 1000 actinobacteria strains.</title>
        <authorList>
            <person name="Klenk H.-P."/>
        </authorList>
    </citation>
    <scope>NUCLEOTIDE SEQUENCE [LARGE SCALE GENOMIC DNA]</scope>
    <source>
        <strain evidence="3 4">DSM 18031</strain>
    </source>
</reference>
<dbReference type="EMBL" id="VFPN01000003">
    <property type="protein sequence ID" value="TQM61527.1"/>
    <property type="molecule type" value="Genomic_DNA"/>
</dbReference>
<sequence length="291" mass="30985">MIRALAQNPTDGINLSYEVDGPTTAPTVLLLHGSCLSAASWRGLGYVRALREVYRVVALDLRGHGRSDKPHTPEGYGTDRFLGDIQALREAIGGGTLNIVGYSVGARLGLELAAQQPESVGSLTLLGGTSAPLRGQVGTVFFPGYREALLGGGMPAFIEGWEARRGVPLDASTRAVFLRNDPLALAAYFARSEDEVGVPDAVLTRIHTPTLWLAGSEDHPRLEQSRRAARVMGAECITLPGRTHSSTLFPAEPVLDSIRPFLARAIVAEPALPYRAATPRTSPSSTDTHSA</sequence>
<gene>
    <name evidence="3" type="ORF">FB466_2483</name>
</gene>
<dbReference type="InterPro" id="IPR050266">
    <property type="entry name" value="AB_hydrolase_sf"/>
</dbReference>
<dbReference type="GO" id="GO:0016787">
    <property type="term" value="F:hydrolase activity"/>
    <property type="evidence" value="ECO:0007669"/>
    <property type="project" value="UniProtKB-KW"/>
</dbReference>
<evidence type="ECO:0000256" key="1">
    <source>
        <dbReference type="ARBA" id="ARBA00022801"/>
    </source>
</evidence>
<keyword evidence="4" id="KW-1185">Reference proteome</keyword>
<proteinExistence type="predicted"/>
<dbReference type="Proteomes" id="UP000318331">
    <property type="component" value="Unassembled WGS sequence"/>
</dbReference>
<comment type="caution">
    <text evidence="3">The sequence shown here is derived from an EMBL/GenBank/DDBJ whole genome shotgun (WGS) entry which is preliminary data.</text>
</comment>
<protein>
    <submittedName>
        <fullName evidence="3">Pimeloyl-ACP methyl ester carboxylesterase</fullName>
    </submittedName>
</protein>
<name>A0A543HT38_9MICO</name>
<dbReference type="SUPFAM" id="SSF53474">
    <property type="entry name" value="alpha/beta-Hydrolases"/>
    <property type="match status" value="1"/>
</dbReference>
<dbReference type="InterPro" id="IPR000073">
    <property type="entry name" value="AB_hydrolase_1"/>
</dbReference>
<dbReference type="InterPro" id="IPR029058">
    <property type="entry name" value="AB_hydrolase_fold"/>
</dbReference>
<dbReference type="Pfam" id="PF00561">
    <property type="entry name" value="Abhydrolase_1"/>
    <property type="match status" value="1"/>
</dbReference>
<dbReference type="Gene3D" id="3.40.50.1820">
    <property type="entry name" value="alpha/beta hydrolase"/>
    <property type="match status" value="1"/>
</dbReference>
<organism evidence="3 4">
    <name type="scientific">Klugiella xanthotipulae</name>
    <dbReference type="NCBI Taxonomy" id="244735"/>
    <lineage>
        <taxon>Bacteria</taxon>
        <taxon>Bacillati</taxon>
        <taxon>Actinomycetota</taxon>
        <taxon>Actinomycetes</taxon>
        <taxon>Micrococcales</taxon>
        <taxon>Microbacteriaceae</taxon>
        <taxon>Klugiella</taxon>
    </lineage>
</organism>
<keyword evidence="1" id="KW-0378">Hydrolase</keyword>
<dbReference type="PRINTS" id="PR00111">
    <property type="entry name" value="ABHYDROLASE"/>
</dbReference>
<feature type="domain" description="AB hydrolase-1" evidence="2">
    <location>
        <begin position="26"/>
        <end position="137"/>
    </location>
</feature>
<dbReference type="OrthoDB" id="9804723at2"/>
<accession>A0A543HT38</accession>
<evidence type="ECO:0000259" key="2">
    <source>
        <dbReference type="Pfam" id="PF00561"/>
    </source>
</evidence>
<dbReference type="RefSeq" id="WP_141918630.1">
    <property type="nucleotide sequence ID" value="NZ_BAAAYS010000006.1"/>
</dbReference>
<dbReference type="GO" id="GO:0016020">
    <property type="term" value="C:membrane"/>
    <property type="evidence" value="ECO:0007669"/>
    <property type="project" value="TreeGrafter"/>
</dbReference>
<dbReference type="AlphaFoldDB" id="A0A543HT38"/>
<evidence type="ECO:0000313" key="3">
    <source>
        <dbReference type="EMBL" id="TQM61527.1"/>
    </source>
</evidence>
<evidence type="ECO:0000313" key="4">
    <source>
        <dbReference type="Proteomes" id="UP000318331"/>
    </source>
</evidence>
<dbReference type="PANTHER" id="PTHR43798:SF31">
    <property type="entry name" value="AB HYDROLASE SUPERFAMILY PROTEIN YCLE"/>
    <property type="match status" value="1"/>
</dbReference>